<name>D1FXS6_FHV1</name>
<dbReference type="Pfam" id="PF04537">
    <property type="entry name" value="Herpes_UL55"/>
    <property type="match status" value="1"/>
</dbReference>
<dbReference type="EMBL" id="FJ478159">
    <property type="protein sequence ID" value="ACT88302.1"/>
    <property type="molecule type" value="Genomic_DNA"/>
</dbReference>
<gene>
    <name evidence="7" type="primary">UL55</name>
</gene>
<dbReference type="EMBL" id="MH027317">
    <property type="protein sequence ID" value="AVR53428.1"/>
    <property type="molecule type" value="mRNA"/>
</dbReference>
<dbReference type="GO" id="GO:0019033">
    <property type="term" value="C:viral tegument"/>
    <property type="evidence" value="ECO:0007669"/>
    <property type="project" value="UniProtKB-SubCell"/>
</dbReference>
<dbReference type="RefSeq" id="YP_003331523.1">
    <property type="nucleotide sequence ID" value="NC_013590.2"/>
</dbReference>
<evidence type="ECO:0000313" key="7">
    <source>
        <dbReference type="EMBL" id="ACT88302.1"/>
    </source>
</evidence>
<evidence type="ECO:0000313" key="8">
    <source>
        <dbReference type="EMBL" id="ANG65595.1"/>
    </source>
</evidence>
<organismHost>
    <name type="scientific">Felidae</name>
    <name type="common">cat family</name>
    <dbReference type="NCBI Taxonomy" id="9681"/>
</organismHost>
<evidence type="ECO:0000256" key="1">
    <source>
        <dbReference type="ARBA" id="ARBA00004428"/>
    </source>
</evidence>
<evidence type="ECO:0000313" key="9">
    <source>
        <dbReference type="EMBL" id="AVR53428.1"/>
    </source>
</evidence>
<reference evidence="7 11" key="2">
    <citation type="journal article" date="2010" name="Virology">
        <title>Complete genomic sequence and an infectious BAC clone of feline herpesvirus-1 (FHV-1).</title>
        <authorList>
            <person name="Tai S.H."/>
            <person name="Niikura M."/>
            <person name="Cheng H.H."/>
            <person name="Kruger J.M."/>
            <person name="Wise A.G."/>
            <person name="Maes R.K."/>
        </authorList>
    </citation>
    <scope>NUCLEOTIDE SEQUENCE [LARGE SCALE GENOMIC DNA]</scope>
    <source>
        <strain evidence="7">C-27</strain>
    </source>
</reference>
<evidence type="ECO:0000256" key="6">
    <source>
        <dbReference type="ARBA" id="ARBA00022844"/>
    </source>
</evidence>
<dbReference type="GO" id="GO:0044204">
    <property type="term" value="C:host cell nuclear matrix"/>
    <property type="evidence" value="ECO:0007669"/>
    <property type="project" value="UniProtKB-SubCell"/>
</dbReference>
<evidence type="ECO:0000313" key="11">
    <source>
        <dbReference type="Proteomes" id="UP000149016"/>
    </source>
</evidence>
<sequence length="209" mass="23599">MFQSIHSELLLKISQDIYCLIMSTRTRPSEQVDRPEADDTMDDCKIELLANISHVVTPQALDITWGSWLTSNGQERSISFMGTRTYTLRAKCNTILRLHAYLIGVYEKHHCGQQLPLADLRIFCRLLNNPRLLGDLSSKHQICSAPFSAATQHHEDNEVHSTINAIGFHCHCKNPFSLECWITAHAASTKILSVARGITAVKCKKNIRE</sequence>
<dbReference type="Proteomes" id="UP000149016">
    <property type="component" value="Segment"/>
</dbReference>
<keyword evidence="6" id="KW-0946">Virion</keyword>
<protein>
    <submittedName>
        <fullName evidence="7">Nuclear protein UL55</fullName>
    </submittedName>
</protein>
<dbReference type="EMBL" id="KR296657">
    <property type="protein sequence ID" value="ANG65595.1"/>
    <property type="molecule type" value="Genomic_DNA"/>
</dbReference>
<reference evidence="8 10" key="3">
    <citation type="submission" date="2015-04" db="EMBL/GenBank/DDBJ databases">
        <title>Diversity among historical and modern clinical isolates of feline herpesvirus 1.</title>
        <authorList>
            <person name="Vaz P.K."/>
            <person name="Job N."/>
            <person name="Horsington J."/>
            <person name="Hartley C.A."/>
            <person name="Ficorilli N."/>
            <person name="Browning G.F."/>
            <person name="Devlin J.M."/>
        </authorList>
    </citation>
    <scope>NUCLEOTIDE SEQUENCE [LARGE SCALE GENOMIC DNA]</scope>
    <source>
        <strain evidence="8">Feligen</strain>
    </source>
</reference>
<evidence type="ECO:0000256" key="5">
    <source>
        <dbReference type="ARBA" id="ARBA00022580"/>
    </source>
</evidence>
<organism evidence="7 11">
    <name type="scientific">Feline herpesvirus 1</name>
    <name type="common">FeHV-1</name>
    <name type="synonym">Feline viral rhinotracheitis virus</name>
    <dbReference type="NCBI Taxonomy" id="10334"/>
    <lineage>
        <taxon>Viruses</taxon>
        <taxon>Duplodnaviria</taxon>
        <taxon>Heunggongvirae</taxon>
        <taxon>Peploviricota</taxon>
        <taxon>Herviviricetes</taxon>
        <taxon>Herpesvirales</taxon>
        <taxon>Orthoherpesviridae</taxon>
        <taxon>Alphaherpesvirinae</taxon>
        <taxon>Varicellovirus</taxon>
        <taxon>Varicellovirus felidalpha1</taxon>
    </lineage>
</organism>
<dbReference type="GO" id="GO:0019058">
    <property type="term" value="P:viral life cycle"/>
    <property type="evidence" value="ECO:0007669"/>
    <property type="project" value="InterPro"/>
</dbReference>
<evidence type="ECO:0000256" key="3">
    <source>
        <dbReference type="ARBA" id="ARBA00009538"/>
    </source>
</evidence>
<evidence type="ECO:0000256" key="4">
    <source>
        <dbReference type="ARBA" id="ARBA00022562"/>
    </source>
</evidence>
<dbReference type="Proteomes" id="UP000098246">
    <property type="component" value="Segment"/>
</dbReference>
<comment type="similarity">
    <text evidence="3">Belongs to the alphaherpesvirinae HHV-1 UL55 family.</text>
</comment>
<comment type="subcellular location">
    <subcellularLocation>
        <location evidence="1">Host nucleus matrix</location>
    </subcellularLocation>
    <subcellularLocation>
        <location evidence="2">Virion tegument</location>
    </subcellularLocation>
</comment>
<reference evidence="9" key="4">
    <citation type="submission" date="2018-03" db="EMBL/GenBank/DDBJ databases">
        <title>Feline Herpesvirus 1 isolate HR-1.</title>
        <authorList>
            <person name="Tian J."/>
            <person name="Liu Y."/>
            <person name="Liu X."/>
            <person name="Sun X."/>
            <person name="Zhang J."/>
            <person name="Qu L."/>
        </authorList>
    </citation>
    <scope>NUCLEOTIDE SEQUENCE</scope>
    <source>
        <strain evidence="9">HR-1</strain>
    </source>
</reference>
<dbReference type="InterPro" id="IPR007622">
    <property type="entry name" value="Herpes_UL55"/>
</dbReference>
<dbReference type="OrthoDB" id="14721at10239"/>
<dbReference type="GeneID" id="8658531"/>
<reference evidence="7" key="1">
    <citation type="submission" date="2009-12" db="EMBL/GenBank/DDBJ databases">
        <authorList>
            <person name="Tai S.-H."/>
            <person name="Niikura M."/>
            <person name="Cheng H.H."/>
            <person name="Kruger J.M."/>
            <person name="Wise A.G."/>
            <person name="Maes R.K."/>
        </authorList>
    </citation>
    <scope>NUCLEOTIDE SEQUENCE</scope>
    <source>
        <strain evidence="7">C-27</strain>
    </source>
</reference>
<keyword evidence="11" id="KW-1185">Reference proteome</keyword>
<evidence type="ECO:0000256" key="2">
    <source>
        <dbReference type="ARBA" id="ARBA00004535"/>
    </source>
</evidence>
<keyword evidence="4" id="KW-1048">Host nucleus</keyword>
<dbReference type="KEGG" id="vg:8658531"/>
<proteinExistence type="evidence at transcript level"/>
<evidence type="ECO:0000313" key="10">
    <source>
        <dbReference type="Proteomes" id="UP000098246"/>
    </source>
</evidence>
<accession>D1FXS6</accession>
<keyword evidence="5" id="KW-0920">Virion tegument</keyword>